<dbReference type="AlphaFoldDB" id="V5FIP5"/>
<dbReference type="Proteomes" id="UP000018001">
    <property type="component" value="Unassembled WGS sequence"/>
</dbReference>
<dbReference type="HOGENOM" id="CLU_062454_0_0_1"/>
<gene>
    <name evidence="1" type="ORF">PVAR5_0160</name>
</gene>
<evidence type="ECO:0000313" key="2">
    <source>
        <dbReference type="Proteomes" id="UP000018001"/>
    </source>
</evidence>
<sequence length="285" mass="32786">MAPLREHQPPQGDSSLTYTPQHCFLATNFTSQEEFCNHALQTVISASHHQEVVYTRVPLAWGEAVFEHLDEKVSARKHFNTETRTLWMRIMPTELHDCHQEWMRDEMSLWQSQGLLTVAEMHYLKPRVGTTIKFQYAPYSGSQKEPDFLLRPNNQRHPVLVIESGWSESIPRLMDDMNLWLLGARGTVMMVIILKWQTISNTNQVRGFAEVYTLNSNGIPIMRQREPIYPVSPTAHAQEIRLTRHMLFGNAISPDRDPNDVLPLKFDCLRVVARDALSLMGLVPA</sequence>
<keyword evidence="2" id="KW-1185">Reference proteome</keyword>
<comment type="caution">
    <text evidence="1">The sequence shown here is derived from an EMBL/GenBank/DDBJ whole genome shotgun (WGS) entry which is preliminary data.</text>
</comment>
<name>V5FIP5_BYSSN</name>
<organism evidence="1 2">
    <name type="scientific">Byssochlamys spectabilis (strain No. 5 / NBRC 109023)</name>
    <name type="common">Paecilomyces variotii</name>
    <dbReference type="NCBI Taxonomy" id="1356009"/>
    <lineage>
        <taxon>Eukaryota</taxon>
        <taxon>Fungi</taxon>
        <taxon>Dikarya</taxon>
        <taxon>Ascomycota</taxon>
        <taxon>Pezizomycotina</taxon>
        <taxon>Eurotiomycetes</taxon>
        <taxon>Eurotiomycetidae</taxon>
        <taxon>Eurotiales</taxon>
        <taxon>Thermoascaceae</taxon>
        <taxon>Paecilomyces</taxon>
    </lineage>
</organism>
<dbReference type="InParanoid" id="V5FIP5"/>
<evidence type="ECO:0000313" key="1">
    <source>
        <dbReference type="EMBL" id="GAD91588.1"/>
    </source>
</evidence>
<accession>V5FIP5</accession>
<dbReference type="eggNOG" id="ENOG502SUK3">
    <property type="taxonomic scope" value="Eukaryota"/>
</dbReference>
<proteinExistence type="predicted"/>
<dbReference type="EMBL" id="BAUL01000002">
    <property type="protein sequence ID" value="GAD91588.1"/>
    <property type="molecule type" value="Genomic_DNA"/>
</dbReference>
<dbReference type="OrthoDB" id="4525044at2759"/>
<protein>
    <submittedName>
        <fullName evidence="1">Uncharacterized protein</fullName>
    </submittedName>
</protein>
<reference evidence="2" key="1">
    <citation type="journal article" date="2014" name="Genome Announc.">
        <title>Draft genome sequence of the formaldehyde-resistant fungus Byssochlamys spectabilis No. 5 (anamorph Paecilomyces variotii No. 5) (NBRC109023).</title>
        <authorList>
            <person name="Oka T."/>
            <person name="Ekino K."/>
            <person name="Fukuda K."/>
            <person name="Nomura Y."/>
        </authorList>
    </citation>
    <scope>NUCLEOTIDE SEQUENCE [LARGE SCALE GENOMIC DNA]</scope>
    <source>
        <strain evidence="2">No. 5 / NBRC 109023</strain>
    </source>
</reference>